<protein>
    <recommendedName>
        <fullName evidence="7">Peptidase S8/S53 domain-containing protein</fullName>
    </recommendedName>
</protein>
<evidence type="ECO:0000256" key="2">
    <source>
        <dbReference type="ARBA" id="ARBA00022670"/>
    </source>
</evidence>
<evidence type="ECO:0000259" key="7">
    <source>
        <dbReference type="Pfam" id="PF00082"/>
    </source>
</evidence>
<dbReference type="Gene3D" id="3.40.50.200">
    <property type="entry name" value="Peptidase S8/S53 domain"/>
    <property type="match status" value="1"/>
</dbReference>
<feature type="signal peptide" evidence="6">
    <location>
        <begin position="1"/>
        <end position="18"/>
    </location>
</feature>
<evidence type="ECO:0000256" key="5">
    <source>
        <dbReference type="PROSITE-ProRule" id="PRU01240"/>
    </source>
</evidence>
<evidence type="ECO:0000256" key="4">
    <source>
        <dbReference type="ARBA" id="ARBA00022825"/>
    </source>
</evidence>
<keyword evidence="2 5" id="KW-0645">Protease</keyword>
<dbReference type="Proteomes" id="UP000527143">
    <property type="component" value="Unassembled WGS sequence"/>
</dbReference>
<dbReference type="GO" id="GO:0004252">
    <property type="term" value="F:serine-type endopeptidase activity"/>
    <property type="evidence" value="ECO:0007669"/>
    <property type="project" value="UniProtKB-UniRule"/>
</dbReference>
<accession>A0A840YCA1</accession>
<dbReference type="InterPro" id="IPR000209">
    <property type="entry name" value="Peptidase_S8/S53_dom"/>
</dbReference>
<dbReference type="InterPro" id="IPR036852">
    <property type="entry name" value="Peptidase_S8/S53_dom_sf"/>
</dbReference>
<gene>
    <name evidence="8" type="ORF">FHT02_001705</name>
</gene>
<dbReference type="SUPFAM" id="SSF52743">
    <property type="entry name" value="Subtilisin-like"/>
    <property type="match status" value="1"/>
</dbReference>
<evidence type="ECO:0000256" key="1">
    <source>
        <dbReference type="ARBA" id="ARBA00011073"/>
    </source>
</evidence>
<feature type="chain" id="PRO_5032590882" description="Peptidase S8/S53 domain-containing protein" evidence="6">
    <location>
        <begin position="19"/>
        <end position="245"/>
    </location>
</feature>
<keyword evidence="3 5" id="KW-0378">Hydrolase</keyword>
<comment type="caution">
    <text evidence="8">The sequence shown here is derived from an EMBL/GenBank/DDBJ whole genome shotgun (WGS) entry which is preliminary data.</text>
</comment>
<feature type="active site" description="Charge relay system" evidence="5">
    <location>
        <position position="65"/>
    </location>
</feature>
<dbReference type="GO" id="GO:0006508">
    <property type="term" value="P:proteolysis"/>
    <property type="evidence" value="ECO:0007669"/>
    <property type="project" value="UniProtKB-KW"/>
</dbReference>
<evidence type="ECO:0000256" key="6">
    <source>
        <dbReference type="SAM" id="SignalP"/>
    </source>
</evidence>
<dbReference type="AlphaFoldDB" id="A0A840YCA1"/>
<dbReference type="PANTHER" id="PTHR43806:SF11">
    <property type="entry name" value="CEREVISIN-RELATED"/>
    <property type="match status" value="1"/>
</dbReference>
<evidence type="ECO:0000313" key="8">
    <source>
        <dbReference type="EMBL" id="MBB5710474.1"/>
    </source>
</evidence>
<organism evidence="8 9">
    <name type="scientific">Sphingomonas xinjiangensis</name>
    <dbReference type="NCBI Taxonomy" id="643568"/>
    <lineage>
        <taxon>Bacteria</taxon>
        <taxon>Pseudomonadati</taxon>
        <taxon>Pseudomonadota</taxon>
        <taxon>Alphaproteobacteria</taxon>
        <taxon>Sphingomonadales</taxon>
        <taxon>Sphingomonadaceae</taxon>
        <taxon>Sphingomonas</taxon>
    </lineage>
</organism>
<dbReference type="Pfam" id="PF00082">
    <property type="entry name" value="Peptidase_S8"/>
    <property type="match status" value="1"/>
</dbReference>
<proteinExistence type="inferred from homology"/>
<dbReference type="PANTHER" id="PTHR43806">
    <property type="entry name" value="PEPTIDASE S8"/>
    <property type="match status" value="1"/>
</dbReference>
<feature type="active site" description="Charge relay system" evidence="5">
    <location>
        <position position="31"/>
    </location>
</feature>
<feature type="domain" description="Peptidase S8/S53" evidence="7">
    <location>
        <begin position="27"/>
        <end position="232"/>
    </location>
</feature>
<comment type="similarity">
    <text evidence="1 5">Belongs to the peptidase S8 family.</text>
</comment>
<dbReference type="InterPro" id="IPR050131">
    <property type="entry name" value="Peptidase_S8_subtilisin-like"/>
</dbReference>
<reference evidence="8 9" key="1">
    <citation type="submission" date="2020-08" db="EMBL/GenBank/DDBJ databases">
        <title>Genomic Encyclopedia of Type Strains, Phase IV (KMG-IV): sequencing the most valuable type-strain genomes for metagenomic binning, comparative biology and taxonomic classification.</title>
        <authorList>
            <person name="Goeker M."/>
        </authorList>
    </citation>
    <scope>NUCLEOTIDE SEQUENCE [LARGE SCALE GENOMIC DNA]</scope>
    <source>
        <strain evidence="8 9">DSM 26736</strain>
    </source>
</reference>
<sequence>MKLLSAVIAALSAAVAPADEQPLRPRVAIIDSGVARTPELASVLVAEYDMASNPPRPAFKPHFDHGTMVATILARSAGYRVEIVSLRIDDPAGCPAGSTPPCQPSGEPVARAIRHAADLGVDAINISLALGNDAVITDAVRYAGGKGIPVILAAGNQGLSHPANLAMARAAYPSAVLVGAIDGAGSPWSGTNRPDAEPEGYNYVWHFGVNVPTSAADGRPVTATGTSFAAPIETARLLTARASVE</sequence>
<keyword evidence="6" id="KW-0732">Signal</keyword>
<dbReference type="PROSITE" id="PS51892">
    <property type="entry name" value="SUBTILASE"/>
    <property type="match status" value="1"/>
</dbReference>
<keyword evidence="9" id="KW-1185">Reference proteome</keyword>
<dbReference type="EMBL" id="JACIJF010000004">
    <property type="protein sequence ID" value="MBB5710474.1"/>
    <property type="molecule type" value="Genomic_DNA"/>
</dbReference>
<evidence type="ECO:0000256" key="3">
    <source>
        <dbReference type="ARBA" id="ARBA00022801"/>
    </source>
</evidence>
<name>A0A840YCA1_9SPHN</name>
<keyword evidence="4 5" id="KW-0720">Serine protease</keyword>
<feature type="active site" description="Charge relay system" evidence="5">
    <location>
        <position position="227"/>
    </location>
</feature>
<evidence type="ECO:0000313" key="9">
    <source>
        <dbReference type="Proteomes" id="UP000527143"/>
    </source>
</evidence>